<protein>
    <recommendedName>
        <fullName evidence="4">DUF4365 domain-containing protein</fullName>
    </recommendedName>
</protein>
<feature type="region of interest" description="Disordered" evidence="1">
    <location>
        <begin position="1"/>
        <end position="27"/>
    </location>
</feature>
<name>A0ABQ4UKG6_9HYPH</name>
<accession>A0ABQ4UKG6</accession>
<organism evidence="2 3">
    <name type="scientific">Methylorubrum aminovorans</name>
    <dbReference type="NCBI Taxonomy" id="269069"/>
    <lineage>
        <taxon>Bacteria</taxon>
        <taxon>Pseudomonadati</taxon>
        <taxon>Pseudomonadota</taxon>
        <taxon>Alphaproteobacteria</taxon>
        <taxon>Hyphomicrobiales</taxon>
        <taxon>Methylobacteriaceae</taxon>
        <taxon>Methylorubrum</taxon>
    </lineage>
</organism>
<dbReference type="EMBL" id="BPRC01000034">
    <property type="protein sequence ID" value="GJE67814.1"/>
    <property type="molecule type" value="Genomic_DNA"/>
</dbReference>
<sequence>MQKSRYNAPRITTRPIHPADQAKGDKGERRFQNWLDASRLPHVYLDQTPMSVPDHLRGEMKRPDYVVGVPGVGAVAFDVKVKSLYNGHFIFELNEIRRMRTFARFFHWTVYFACLDPDGSPESYWIRLDQFDNLTVARRGASLTLAIPAEDALPVSMRKSFHDAFLDAVRLA</sequence>
<reference evidence="2" key="2">
    <citation type="submission" date="2021-08" db="EMBL/GenBank/DDBJ databases">
        <authorList>
            <person name="Tani A."/>
            <person name="Ola A."/>
            <person name="Ogura Y."/>
            <person name="Katsura K."/>
            <person name="Hayashi T."/>
        </authorList>
    </citation>
    <scope>NUCLEOTIDE SEQUENCE</scope>
    <source>
        <strain evidence="2">NBRC 15686</strain>
    </source>
</reference>
<reference evidence="2" key="1">
    <citation type="journal article" date="2021" name="Front. Microbiol.">
        <title>Comprehensive Comparative Genomics and Phenotyping of Methylobacterium Species.</title>
        <authorList>
            <person name="Alessa O."/>
            <person name="Ogura Y."/>
            <person name="Fujitani Y."/>
            <person name="Takami H."/>
            <person name="Hayashi T."/>
            <person name="Sahin N."/>
            <person name="Tani A."/>
        </authorList>
    </citation>
    <scope>NUCLEOTIDE SEQUENCE</scope>
    <source>
        <strain evidence="2">NBRC 15686</strain>
    </source>
</reference>
<dbReference type="RefSeq" id="WP_238228722.1">
    <property type="nucleotide sequence ID" value="NZ_BAAADH010000048.1"/>
</dbReference>
<gene>
    <name evidence="2" type="ORF">LNAOJCKE_5047</name>
</gene>
<dbReference type="Proteomes" id="UP001055039">
    <property type="component" value="Unassembled WGS sequence"/>
</dbReference>
<evidence type="ECO:0000256" key="1">
    <source>
        <dbReference type="SAM" id="MobiDB-lite"/>
    </source>
</evidence>
<evidence type="ECO:0008006" key="4">
    <source>
        <dbReference type="Google" id="ProtNLM"/>
    </source>
</evidence>
<proteinExistence type="predicted"/>
<evidence type="ECO:0000313" key="2">
    <source>
        <dbReference type="EMBL" id="GJE67814.1"/>
    </source>
</evidence>
<keyword evidence="3" id="KW-1185">Reference proteome</keyword>
<comment type="caution">
    <text evidence="2">The sequence shown here is derived from an EMBL/GenBank/DDBJ whole genome shotgun (WGS) entry which is preliminary data.</text>
</comment>
<evidence type="ECO:0000313" key="3">
    <source>
        <dbReference type="Proteomes" id="UP001055039"/>
    </source>
</evidence>